<protein>
    <recommendedName>
        <fullName evidence="9">C2H2-type domain-containing protein</fullName>
    </recommendedName>
</protein>
<evidence type="ECO:0000256" key="4">
    <source>
        <dbReference type="ARBA" id="ARBA00022771"/>
    </source>
</evidence>
<dbReference type="OrthoDB" id="6077919at2759"/>
<proteinExistence type="predicted"/>
<dbReference type="GO" id="GO:0000978">
    <property type="term" value="F:RNA polymerase II cis-regulatory region sequence-specific DNA binding"/>
    <property type="evidence" value="ECO:0007669"/>
    <property type="project" value="TreeGrafter"/>
</dbReference>
<evidence type="ECO:0000256" key="7">
    <source>
        <dbReference type="ARBA" id="ARBA00023242"/>
    </source>
</evidence>
<feature type="domain" description="C2H2-type" evidence="9">
    <location>
        <begin position="45"/>
        <end position="73"/>
    </location>
</feature>
<comment type="subcellular location">
    <subcellularLocation>
        <location evidence="1">Nucleus</location>
    </subcellularLocation>
</comment>
<evidence type="ECO:0000259" key="9">
    <source>
        <dbReference type="PROSITE" id="PS50157"/>
    </source>
</evidence>
<dbReference type="Gene3D" id="3.30.160.60">
    <property type="entry name" value="Classic Zinc Finger"/>
    <property type="match status" value="2"/>
</dbReference>
<dbReference type="PROSITE" id="PS50157">
    <property type="entry name" value="ZINC_FINGER_C2H2_2"/>
    <property type="match status" value="2"/>
</dbReference>
<evidence type="ECO:0000256" key="6">
    <source>
        <dbReference type="ARBA" id="ARBA00023125"/>
    </source>
</evidence>
<dbReference type="Pfam" id="PF13894">
    <property type="entry name" value="zf-C2H2_4"/>
    <property type="match status" value="2"/>
</dbReference>
<dbReference type="GO" id="GO:0009913">
    <property type="term" value="P:epidermal cell differentiation"/>
    <property type="evidence" value="ECO:0007669"/>
    <property type="project" value="TreeGrafter"/>
</dbReference>
<dbReference type="GO" id="GO:0008270">
    <property type="term" value="F:zinc ion binding"/>
    <property type="evidence" value="ECO:0007669"/>
    <property type="project" value="UniProtKB-KW"/>
</dbReference>
<keyword evidence="5" id="KW-0862">Zinc</keyword>
<keyword evidence="4 8" id="KW-0863">Zinc-finger</keyword>
<keyword evidence="6" id="KW-0238">DNA-binding</keyword>
<reference evidence="10" key="1">
    <citation type="submission" date="2015-09" db="EMBL/GenBank/DDBJ databases">
        <title>De novo assembly of Pectinophora gossypiella (Pink Bollworm) gut transcriptome.</title>
        <authorList>
            <person name="Tassone E.E."/>
        </authorList>
    </citation>
    <scope>NUCLEOTIDE SEQUENCE</scope>
</reference>
<feature type="non-terminal residue" evidence="10">
    <location>
        <position position="1"/>
    </location>
</feature>
<evidence type="ECO:0000256" key="2">
    <source>
        <dbReference type="ARBA" id="ARBA00022723"/>
    </source>
</evidence>
<dbReference type="AlphaFoldDB" id="A0A1E1WUH6"/>
<dbReference type="FunFam" id="3.30.160.60:FF:000204">
    <property type="entry name" value="Zinc finger protein 331"/>
    <property type="match status" value="1"/>
</dbReference>
<dbReference type="InterPro" id="IPR027756">
    <property type="entry name" value="Ovo-like"/>
</dbReference>
<gene>
    <name evidence="10" type="ORF">g.16914</name>
</gene>
<evidence type="ECO:0000256" key="1">
    <source>
        <dbReference type="ARBA" id="ARBA00004123"/>
    </source>
</evidence>
<dbReference type="SMART" id="SM00355">
    <property type="entry name" value="ZnF_C2H2"/>
    <property type="match status" value="2"/>
</dbReference>
<sequence>KNRLSEHVKVHSNIKNYECKFCGKGFLRPYQLRQHLNIHTGARPYQCVACPKTFASLPNWQKHVRRMHNIDPKIKKKTDETNIQNNYEVVLKKERQIDSFELDENGQDKKTYDFCVDEGMVELESVDAKLV</sequence>
<evidence type="ECO:0000256" key="5">
    <source>
        <dbReference type="ARBA" id="ARBA00022833"/>
    </source>
</evidence>
<feature type="non-terminal residue" evidence="10">
    <location>
        <position position="131"/>
    </location>
</feature>
<dbReference type="EMBL" id="GDQN01000384">
    <property type="protein sequence ID" value="JAT90670.1"/>
    <property type="molecule type" value="Transcribed_RNA"/>
</dbReference>
<feature type="domain" description="C2H2-type" evidence="9">
    <location>
        <begin position="17"/>
        <end position="44"/>
    </location>
</feature>
<keyword evidence="2" id="KW-0479">Metal-binding</keyword>
<name>A0A1E1WUH6_PECGO</name>
<accession>A0A1E1WUH6</accession>
<keyword evidence="7" id="KW-0539">Nucleus</keyword>
<dbReference type="GO" id="GO:0005634">
    <property type="term" value="C:nucleus"/>
    <property type="evidence" value="ECO:0007669"/>
    <property type="project" value="UniProtKB-SubCell"/>
</dbReference>
<evidence type="ECO:0000256" key="3">
    <source>
        <dbReference type="ARBA" id="ARBA00022737"/>
    </source>
</evidence>
<organism evidence="10">
    <name type="scientific">Pectinophora gossypiella</name>
    <name type="common">Cotton pink bollworm</name>
    <name type="synonym">Depressaria gossypiella</name>
    <dbReference type="NCBI Taxonomy" id="13191"/>
    <lineage>
        <taxon>Eukaryota</taxon>
        <taxon>Metazoa</taxon>
        <taxon>Ecdysozoa</taxon>
        <taxon>Arthropoda</taxon>
        <taxon>Hexapoda</taxon>
        <taxon>Insecta</taxon>
        <taxon>Pterygota</taxon>
        <taxon>Neoptera</taxon>
        <taxon>Endopterygota</taxon>
        <taxon>Lepidoptera</taxon>
        <taxon>Glossata</taxon>
        <taxon>Ditrysia</taxon>
        <taxon>Gelechioidea</taxon>
        <taxon>Gelechiidae</taxon>
        <taxon>Apatetrinae</taxon>
        <taxon>Pectinophora</taxon>
    </lineage>
</organism>
<dbReference type="SUPFAM" id="SSF57667">
    <property type="entry name" value="beta-beta-alpha zinc fingers"/>
    <property type="match status" value="1"/>
</dbReference>
<keyword evidence="3" id="KW-0677">Repeat</keyword>
<evidence type="ECO:0000256" key="8">
    <source>
        <dbReference type="PROSITE-ProRule" id="PRU00042"/>
    </source>
</evidence>
<dbReference type="PANTHER" id="PTHR10032:SF271">
    <property type="entry name" value="RH12261P-RELATED"/>
    <property type="match status" value="1"/>
</dbReference>
<dbReference type="GO" id="GO:0000981">
    <property type="term" value="F:DNA-binding transcription factor activity, RNA polymerase II-specific"/>
    <property type="evidence" value="ECO:0007669"/>
    <property type="project" value="TreeGrafter"/>
</dbReference>
<dbReference type="InterPro" id="IPR036236">
    <property type="entry name" value="Znf_C2H2_sf"/>
</dbReference>
<dbReference type="PANTHER" id="PTHR10032">
    <property type="entry name" value="ZINC FINGER PROTEIN WITH KRAB AND SCAN DOMAINS"/>
    <property type="match status" value="1"/>
</dbReference>
<evidence type="ECO:0000313" key="10">
    <source>
        <dbReference type="EMBL" id="JAT90670.1"/>
    </source>
</evidence>
<dbReference type="PROSITE" id="PS00028">
    <property type="entry name" value="ZINC_FINGER_C2H2_1"/>
    <property type="match status" value="2"/>
</dbReference>
<dbReference type="InterPro" id="IPR013087">
    <property type="entry name" value="Znf_C2H2_type"/>
</dbReference>